<dbReference type="Proteomes" id="UP001732700">
    <property type="component" value="Chromosome 4A"/>
</dbReference>
<sequence length="496" mass="56971">MRDTRIKVEEKLAFFLYMLSHNASFGDLQVFFGHSNDTFHHQMRRFFDIVVPALNLRFLRPPSNQVHPKIHGNNRFYPYFKNCLGAIDGTHIPVSVSPEEAAPFRNRKGTLSQNVMVVCNFDLNITYVSAGWEGSATDARVLRSAMNTPVGKFQVPPGKFYLVDGGYANTPSFLAPYRKMFRNSPKMLALSKASQKKKSPKARSTKKHDGSSNERASWNPELEKTLVDLLHEHNVPQYKGNNGWSSEAWNKIVHEFRTKYTYVTMDKNQIQMKERELKRDYKLLKEARMQSGASWNEKRCMIEAEPHLWDNIIASFPKAQKFRKKPFPLFEALGELYDGQYAEGTWNFTSTQPPQYHVVTRVNEGDQLSSNGVEFPDLEESYAYQAHQAYDEGLDARPQTTADAIPRTTEDATVERNVQRPPRKTGAPTISNQENDPKRPKKGAALEGALERYIDVKIKQVEEEAAVLAREKESVQANDYSIRRWISFEDMRSLCW</sequence>
<proteinExistence type="predicted"/>
<reference evidence="1" key="2">
    <citation type="submission" date="2025-09" db="UniProtKB">
        <authorList>
            <consortium name="EnsemblPlants"/>
        </authorList>
    </citation>
    <scope>IDENTIFICATION</scope>
</reference>
<protein>
    <submittedName>
        <fullName evidence="1">Uncharacterized protein</fullName>
    </submittedName>
</protein>
<dbReference type="EnsemblPlants" id="AVESA.00010b.r2.4AG0585980.1">
    <property type="protein sequence ID" value="AVESA.00010b.r2.4AG0585980.1.CDS"/>
    <property type="gene ID" value="AVESA.00010b.r2.4AG0585980"/>
</dbReference>
<name>A0ACD5WA26_AVESA</name>
<keyword evidence="2" id="KW-1185">Reference proteome</keyword>
<evidence type="ECO:0000313" key="2">
    <source>
        <dbReference type="Proteomes" id="UP001732700"/>
    </source>
</evidence>
<evidence type="ECO:0000313" key="1">
    <source>
        <dbReference type="EnsemblPlants" id="AVESA.00010b.r2.4AG0585980.1.CDS"/>
    </source>
</evidence>
<accession>A0ACD5WA26</accession>
<organism evidence="1 2">
    <name type="scientific">Avena sativa</name>
    <name type="common">Oat</name>
    <dbReference type="NCBI Taxonomy" id="4498"/>
    <lineage>
        <taxon>Eukaryota</taxon>
        <taxon>Viridiplantae</taxon>
        <taxon>Streptophyta</taxon>
        <taxon>Embryophyta</taxon>
        <taxon>Tracheophyta</taxon>
        <taxon>Spermatophyta</taxon>
        <taxon>Magnoliopsida</taxon>
        <taxon>Liliopsida</taxon>
        <taxon>Poales</taxon>
        <taxon>Poaceae</taxon>
        <taxon>BOP clade</taxon>
        <taxon>Pooideae</taxon>
        <taxon>Poodae</taxon>
        <taxon>Poeae</taxon>
        <taxon>Poeae Chloroplast Group 1 (Aveneae type)</taxon>
        <taxon>Aveninae</taxon>
        <taxon>Avena</taxon>
    </lineage>
</organism>
<reference evidence="1" key="1">
    <citation type="submission" date="2021-05" db="EMBL/GenBank/DDBJ databases">
        <authorList>
            <person name="Scholz U."/>
            <person name="Mascher M."/>
            <person name="Fiebig A."/>
        </authorList>
    </citation>
    <scope>NUCLEOTIDE SEQUENCE [LARGE SCALE GENOMIC DNA]</scope>
</reference>